<dbReference type="PROSITE" id="PS00893">
    <property type="entry name" value="NUDIX_BOX"/>
    <property type="match status" value="1"/>
</dbReference>
<dbReference type="SUPFAM" id="SSF55811">
    <property type="entry name" value="Nudix"/>
    <property type="match status" value="1"/>
</dbReference>
<dbReference type="GO" id="GO:0047631">
    <property type="term" value="F:ADP-ribose diphosphatase activity"/>
    <property type="evidence" value="ECO:0007669"/>
    <property type="project" value="TreeGrafter"/>
</dbReference>
<keyword evidence="3" id="KW-0378">Hydrolase</keyword>
<gene>
    <name evidence="5" type="ORF">CYMTET_12060</name>
</gene>
<proteinExistence type="inferred from homology"/>
<dbReference type="Pfam" id="PF18290">
    <property type="entry name" value="Nudix_hydro"/>
    <property type="match status" value="1"/>
</dbReference>
<dbReference type="EMBL" id="LGRX02004544">
    <property type="protein sequence ID" value="KAK3280088.1"/>
    <property type="molecule type" value="Genomic_DNA"/>
</dbReference>
<dbReference type="PROSITE" id="PS51462">
    <property type="entry name" value="NUDIX"/>
    <property type="match status" value="1"/>
</dbReference>
<protein>
    <recommendedName>
        <fullName evidence="4">Nudix hydrolase domain-containing protein</fullName>
    </recommendedName>
</protein>
<dbReference type="PANTHER" id="PTHR13994">
    <property type="entry name" value="NUDIX HYDROLASE RELATED"/>
    <property type="match status" value="1"/>
</dbReference>
<keyword evidence="2" id="KW-0479">Metal-binding</keyword>
<dbReference type="InterPro" id="IPR020084">
    <property type="entry name" value="NUDIX_hydrolase_CS"/>
</dbReference>
<dbReference type="GO" id="GO:0051287">
    <property type="term" value="F:NAD binding"/>
    <property type="evidence" value="ECO:0007669"/>
    <property type="project" value="TreeGrafter"/>
</dbReference>
<evidence type="ECO:0000259" key="4">
    <source>
        <dbReference type="PROSITE" id="PS51462"/>
    </source>
</evidence>
<evidence type="ECO:0000256" key="1">
    <source>
        <dbReference type="ARBA" id="ARBA00005582"/>
    </source>
</evidence>
<dbReference type="CDD" id="cd04670">
    <property type="entry name" value="NUDIX_ASFGF2_Nudt6"/>
    <property type="match status" value="1"/>
</dbReference>
<comment type="similarity">
    <text evidence="1">Belongs to the Nudix hydrolase family.</text>
</comment>
<feature type="domain" description="Nudix hydrolase" evidence="4">
    <location>
        <begin position="119"/>
        <end position="254"/>
    </location>
</feature>
<dbReference type="InterPro" id="IPR003293">
    <property type="entry name" value="Nudix_hydrolase6-like"/>
</dbReference>
<accession>A0AAE0GLF1</accession>
<name>A0AAE0GLF1_9CHLO</name>
<organism evidence="5 6">
    <name type="scientific">Cymbomonas tetramitiformis</name>
    <dbReference type="NCBI Taxonomy" id="36881"/>
    <lineage>
        <taxon>Eukaryota</taxon>
        <taxon>Viridiplantae</taxon>
        <taxon>Chlorophyta</taxon>
        <taxon>Pyramimonadophyceae</taxon>
        <taxon>Pyramimonadales</taxon>
        <taxon>Pyramimonadaceae</taxon>
        <taxon>Cymbomonas</taxon>
    </lineage>
</organism>
<dbReference type="GO" id="GO:0046872">
    <property type="term" value="F:metal ion binding"/>
    <property type="evidence" value="ECO:0007669"/>
    <property type="project" value="UniProtKB-KW"/>
</dbReference>
<comment type="caution">
    <text evidence="5">The sequence shown here is derived from an EMBL/GenBank/DDBJ whole genome shotgun (WGS) entry which is preliminary data.</text>
</comment>
<dbReference type="Gene3D" id="3.90.79.10">
    <property type="entry name" value="Nucleoside Triphosphate Pyrophosphohydrolase"/>
    <property type="match status" value="1"/>
</dbReference>
<dbReference type="InterPro" id="IPR015797">
    <property type="entry name" value="NUDIX_hydrolase-like_dom_sf"/>
</dbReference>
<evidence type="ECO:0000256" key="3">
    <source>
        <dbReference type="ARBA" id="ARBA00022801"/>
    </source>
</evidence>
<dbReference type="PANTHER" id="PTHR13994:SF13">
    <property type="entry name" value="FI03680P"/>
    <property type="match status" value="1"/>
</dbReference>
<dbReference type="InterPro" id="IPR000086">
    <property type="entry name" value="NUDIX_hydrolase_dom"/>
</dbReference>
<dbReference type="AlphaFoldDB" id="A0AAE0GLF1"/>
<sequence length="302" mass="33547">MASSGNDSSLTSMFSAITTTSDKSEQLLVHTEDQYGGVLIDASQLPESKTDFTVKLAASLTAWKKLAKRGIWLKVPIECSDFIASAVKEGFEFHHAETNYVMMTKWLADVPSTIPPNASHQVGVGAFVLNSKNEVLVVQETSGPAAARKDFWKLPTGLVNQGEEIADGAIREVLEECGIRTKFLSMVGMRSAHNIGACKKSDLFFVCTLQPLSEDIKIQESEIAAAKWMDVEEWLALDFMKDSLYKQMYEWSLQSVNGSYVGMRATEMPIGFRPGTNMVYHMDQRSSWDFPDFPSLDSCQIQ</sequence>
<dbReference type="Pfam" id="PF00293">
    <property type="entry name" value="NUDIX"/>
    <property type="match status" value="1"/>
</dbReference>
<dbReference type="PRINTS" id="PR01356">
    <property type="entry name" value="GFGPROTEIN"/>
</dbReference>
<dbReference type="InterPro" id="IPR040618">
    <property type="entry name" value="Pre-Nudix"/>
</dbReference>
<evidence type="ECO:0000256" key="2">
    <source>
        <dbReference type="ARBA" id="ARBA00022723"/>
    </source>
</evidence>
<dbReference type="FunFam" id="3.40.630.30:FF:000016">
    <property type="entry name" value="nudix hydrolase 2"/>
    <property type="match status" value="1"/>
</dbReference>
<evidence type="ECO:0000313" key="5">
    <source>
        <dbReference type="EMBL" id="KAK3280088.1"/>
    </source>
</evidence>
<dbReference type="Gene3D" id="3.40.630.30">
    <property type="match status" value="1"/>
</dbReference>
<keyword evidence="6" id="KW-1185">Reference proteome</keyword>
<evidence type="ECO:0000313" key="6">
    <source>
        <dbReference type="Proteomes" id="UP001190700"/>
    </source>
</evidence>
<dbReference type="Proteomes" id="UP001190700">
    <property type="component" value="Unassembled WGS sequence"/>
</dbReference>
<dbReference type="GO" id="GO:0035529">
    <property type="term" value="F:NADH pyrophosphatase activity"/>
    <property type="evidence" value="ECO:0007669"/>
    <property type="project" value="TreeGrafter"/>
</dbReference>
<reference evidence="5 6" key="1">
    <citation type="journal article" date="2015" name="Genome Biol. Evol.">
        <title>Comparative Genomics of a Bacterivorous Green Alga Reveals Evolutionary Causalities and Consequences of Phago-Mixotrophic Mode of Nutrition.</title>
        <authorList>
            <person name="Burns J.A."/>
            <person name="Paasch A."/>
            <person name="Narechania A."/>
            <person name="Kim E."/>
        </authorList>
    </citation>
    <scope>NUCLEOTIDE SEQUENCE [LARGE SCALE GENOMIC DNA]</scope>
    <source>
        <strain evidence="5 6">PLY_AMNH</strain>
    </source>
</reference>
<dbReference type="FunFam" id="3.90.79.10:FF:000015">
    <property type="entry name" value="Nudix hydrolase 8"/>
    <property type="match status" value="1"/>
</dbReference>